<dbReference type="PROSITE" id="PS51186">
    <property type="entry name" value="GNAT"/>
    <property type="match status" value="1"/>
</dbReference>
<dbReference type="InterPro" id="IPR000182">
    <property type="entry name" value="GNAT_dom"/>
</dbReference>
<dbReference type="Pfam" id="PF00583">
    <property type="entry name" value="Acetyltransf_1"/>
    <property type="match status" value="1"/>
</dbReference>
<name>X0XCQ3_9ZZZZ</name>
<proteinExistence type="predicted"/>
<evidence type="ECO:0000313" key="2">
    <source>
        <dbReference type="EMBL" id="GAG22736.1"/>
    </source>
</evidence>
<organism evidence="2">
    <name type="scientific">marine sediment metagenome</name>
    <dbReference type="NCBI Taxonomy" id="412755"/>
    <lineage>
        <taxon>unclassified sequences</taxon>
        <taxon>metagenomes</taxon>
        <taxon>ecological metagenomes</taxon>
    </lineage>
</organism>
<dbReference type="CDD" id="cd04301">
    <property type="entry name" value="NAT_SF"/>
    <property type="match status" value="1"/>
</dbReference>
<feature type="domain" description="N-acetyltransferase" evidence="1">
    <location>
        <begin position="17"/>
        <end position="169"/>
    </location>
</feature>
<comment type="caution">
    <text evidence="2">The sequence shown here is derived from an EMBL/GenBank/DDBJ whole genome shotgun (WGS) entry which is preliminary data.</text>
</comment>
<sequence>MFNPTYTIPLPKEPLQIIIRTGKGEDLGTLTTLLHESLPDDFNIIEDAAKCVKKWLTEMPDYIIVAEYNKKPIGVILVSPETYPILDANLAMLCFLAVEQTVRRRGVGKALVTRVCEVLKKKGKTSMEVDTSATNIQARIFYTKTGFFPFWFSKNYMPKTHGIFYRINF</sequence>
<dbReference type="Gene3D" id="3.40.630.30">
    <property type="match status" value="1"/>
</dbReference>
<gene>
    <name evidence="2" type="ORF">S01H1_60709</name>
</gene>
<protein>
    <recommendedName>
        <fullName evidence="1">N-acetyltransferase domain-containing protein</fullName>
    </recommendedName>
</protein>
<dbReference type="AlphaFoldDB" id="X0XCQ3"/>
<dbReference type="InterPro" id="IPR016181">
    <property type="entry name" value="Acyl_CoA_acyltransferase"/>
</dbReference>
<dbReference type="SUPFAM" id="SSF55729">
    <property type="entry name" value="Acyl-CoA N-acyltransferases (Nat)"/>
    <property type="match status" value="1"/>
</dbReference>
<dbReference type="GO" id="GO:0016747">
    <property type="term" value="F:acyltransferase activity, transferring groups other than amino-acyl groups"/>
    <property type="evidence" value="ECO:0007669"/>
    <property type="project" value="InterPro"/>
</dbReference>
<dbReference type="EMBL" id="BARS01039769">
    <property type="protein sequence ID" value="GAG22736.1"/>
    <property type="molecule type" value="Genomic_DNA"/>
</dbReference>
<dbReference type="PANTHER" id="PTHR43072:SF60">
    <property type="entry name" value="L-2,4-DIAMINOBUTYRIC ACID ACETYLTRANSFERASE"/>
    <property type="match status" value="1"/>
</dbReference>
<dbReference type="PANTHER" id="PTHR43072">
    <property type="entry name" value="N-ACETYLTRANSFERASE"/>
    <property type="match status" value="1"/>
</dbReference>
<reference evidence="2" key="1">
    <citation type="journal article" date="2014" name="Front. Microbiol.">
        <title>High frequency of phylogenetically diverse reductive dehalogenase-homologous genes in deep subseafloor sedimentary metagenomes.</title>
        <authorList>
            <person name="Kawai M."/>
            <person name="Futagami T."/>
            <person name="Toyoda A."/>
            <person name="Takaki Y."/>
            <person name="Nishi S."/>
            <person name="Hori S."/>
            <person name="Arai W."/>
            <person name="Tsubouchi T."/>
            <person name="Morono Y."/>
            <person name="Uchiyama I."/>
            <person name="Ito T."/>
            <person name="Fujiyama A."/>
            <person name="Inagaki F."/>
            <person name="Takami H."/>
        </authorList>
    </citation>
    <scope>NUCLEOTIDE SEQUENCE</scope>
    <source>
        <strain evidence="2">Expedition CK06-06</strain>
    </source>
</reference>
<accession>X0XCQ3</accession>
<evidence type="ECO:0000259" key="1">
    <source>
        <dbReference type="PROSITE" id="PS51186"/>
    </source>
</evidence>